<dbReference type="EMBL" id="BMIH01000004">
    <property type="protein sequence ID" value="GGB39630.1"/>
    <property type="molecule type" value="Genomic_DNA"/>
</dbReference>
<proteinExistence type="predicted"/>
<sequence>MLKGLPLTTVMEGVRVLGFSFGEVEGIVRAMHDVADEAGAIGSRFRYFQRLRFPEGANTGRGVPATYGLDQLMQVLVAFELSEAGMSPTRIVRTLRTNWARLRPVMRQGWAAGRGMAEWREREVLVLEPAALTDASRAEDAYVSVENPLVPMPAFALNGWAQGRDGPPRLLVIDPGRLVSELRRAFPIVTALTAEDLDEAFESYR</sequence>
<name>A0A916TCS8_9SPHN</name>
<dbReference type="AlphaFoldDB" id="A0A916TCS8"/>
<reference evidence="1" key="2">
    <citation type="submission" date="2020-09" db="EMBL/GenBank/DDBJ databases">
        <authorList>
            <person name="Sun Q."/>
            <person name="Zhou Y."/>
        </authorList>
    </citation>
    <scope>NUCLEOTIDE SEQUENCE</scope>
    <source>
        <strain evidence="1">CGMCC 1.15330</strain>
    </source>
</reference>
<accession>A0A916TCS8</accession>
<evidence type="ECO:0000313" key="1">
    <source>
        <dbReference type="EMBL" id="GGB39630.1"/>
    </source>
</evidence>
<comment type="caution">
    <text evidence="1">The sequence shown here is derived from an EMBL/GenBank/DDBJ whole genome shotgun (WGS) entry which is preliminary data.</text>
</comment>
<gene>
    <name evidence="1" type="ORF">GCM10011380_31440</name>
</gene>
<keyword evidence="2" id="KW-1185">Reference proteome</keyword>
<dbReference type="Proteomes" id="UP000623067">
    <property type="component" value="Unassembled WGS sequence"/>
</dbReference>
<organism evidence="1 2">
    <name type="scientific">Sphingomonas metalli</name>
    <dbReference type="NCBI Taxonomy" id="1779358"/>
    <lineage>
        <taxon>Bacteria</taxon>
        <taxon>Pseudomonadati</taxon>
        <taxon>Pseudomonadota</taxon>
        <taxon>Alphaproteobacteria</taxon>
        <taxon>Sphingomonadales</taxon>
        <taxon>Sphingomonadaceae</taxon>
        <taxon>Sphingomonas</taxon>
    </lineage>
</organism>
<protein>
    <submittedName>
        <fullName evidence="1">Uncharacterized protein</fullName>
    </submittedName>
</protein>
<evidence type="ECO:0000313" key="2">
    <source>
        <dbReference type="Proteomes" id="UP000623067"/>
    </source>
</evidence>
<reference evidence="1" key="1">
    <citation type="journal article" date="2014" name="Int. J. Syst. Evol. Microbiol.">
        <title>Complete genome sequence of Corynebacterium casei LMG S-19264T (=DSM 44701T), isolated from a smear-ripened cheese.</title>
        <authorList>
            <consortium name="US DOE Joint Genome Institute (JGI-PGF)"/>
            <person name="Walter F."/>
            <person name="Albersmeier A."/>
            <person name="Kalinowski J."/>
            <person name="Ruckert C."/>
        </authorList>
    </citation>
    <scope>NUCLEOTIDE SEQUENCE</scope>
    <source>
        <strain evidence="1">CGMCC 1.15330</strain>
    </source>
</reference>